<dbReference type="EC" id="3.1.2.-" evidence="3"/>
<dbReference type="InterPro" id="IPR050563">
    <property type="entry name" value="4-hydroxybenzoyl-CoA_TE"/>
</dbReference>
<dbReference type="SUPFAM" id="SSF54637">
    <property type="entry name" value="Thioesterase/thiol ester dehydrase-isomerase"/>
    <property type="match status" value="1"/>
</dbReference>
<evidence type="ECO:0000256" key="1">
    <source>
        <dbReference type="ARBA" id="ARBA00005953"/>
    </source>
</evidence>
<dbReference type="InterPro" id="IPR006684">
    <property type="entry name" value="YbgC/YbaW"/>
</dbReference>
<keyword evidence="4" id="KW-1185">Reference proteome</keyword>
<sequence>MKKVCKSYVKVRYQETDQMKIVYHANYLVWFEIGRTEFIQEQGMSYSELEQHGLLLPVLEANCTYRKPAKYEDELTVLTSVQELKGARLTFHYQVVKDGEILAEGFTRHAFTTPELRPVNLRSAMPDLYQKLAEVVE</sequence>
<organism evidence="3 4">
    <name type="scientific">Ammoniphilus resinae</name>
    <dbReference type="NCBI Taxonomy" id="861532"/>
    <lineage>
        <taxon>Bacteria</taxon>
        <taxon>Bacillati</taxon>
        <taxon>Bacillota</taxon>
        <taxon>Bacilli</taxon>
        <taxon>Bacillales</taxon>
        <taxon>Paenibacillaceae</taxon>
        <taxon>Aneurinibacillus group</taxon>
        <taxon>Ammoniphilus</taxon>
    </lineage>
</organism>
<protein>
    <submittedName>
        <fullName evidence="3">Acyl-CoA thioester hydrolase</fullName>
        <ecNumber evidence="3">3.1.2.-</ecNumber>
    </submittedName>
</protein>
<dbReference type="RefSeq" id="WP_209808211.1">
    <property type="nucleotide sequence ID" value="NZ_JAGGKT010000001.1"/>
</dbReference>
<dbReference type="GO" id="GO:0016787">
    <property type="term" value="F:hydrolase activity"/>
    <property type="evidence" value="ECO:0007669"/>
    <property type="project" value="UniProtKB-KW"/>
</dbReference>
<gene>
    <name evidence="3" type="ORF">J2Z37_000290</name>
</gene>
<proteinExistence type="inferred from homology"/>
<dbReference type="EMBL" id="JAGGKT010000001">
    <property type="protein sequence ID" value="MBP1930303.1"/>
    <property type="molecule type" value="Genomic_DNA"/>
</dbReference>
<evidence type="ECO:0000313" key="4">
    <source>
        <dbReference type="Proteomes" id="UP001519343"/>
    </source>
</evidence>
<dbReference type="Gene3D" id="3.10.129.10">
    <property type="entry name" value="Hotdog Thioesterase"/>
    <property type="match status" value="1"/>
</dbReference>
<evidence type="ECO:0000256" key="2">
    <source>
        <dbReference type="ARBA" id="ARBA00022801"/>
    </source>
</evidence>
<accession>A0ABS4GJ64</accession>
<dbReference type="Proteomes" id="UP001519343">
    <property type="component" value="Unassembled WGS sequence"/>
</dbReference>
<dbReference type="NCBIfam" id="TIGR00051">
    <property type="entry name" value="YbgC/FadM family acyl-CoA thioesterase"/>
    <property type="match status" value="1"/>
</dbReference>
<dbReference type="PANTHER" id="PTHR31793:SF27">
    <property type="entry name" value="NOVEL THIOESTERASE SUPERFAMILY DOMAIN AND SAPOSIN A-TYPE DOMAIN CONTAINING PROTEIN (0610012H03RIK)"/>
    <property type="match status" value="1"/>
</dbReference>
<dbReference type="InterPro" id="IPR029069">
    <property type="entry name" value="HotDog_dom_sf"/>
</dbReference>
<evidence type="ECO:0000313" key="3">
    <source>
        <dbReference type="EMBL" id="MBP1930303.1"/>
    </source>
</evidence>
<dbReference type="CDD" id="cd00586">
    <property type="entry name" value="4HBT"/>
    <property type="match status" value="1"/>
</dbReference>
<reference evidence="3 4" key="1">
    <citation type="submission" date="2021-03" db="EMBL/GenBank/DDBJ databases">
        <title>Genomic Encyclopedia of Type Strains, Phase IV (KMG-IV): sequencing the most valuable type-strain genomes for metagenomic binning, comparative biology and taxonomic classification.</title>
        <authorList>
            <person name="Goeker M."/>
        </authorList>
    </citation>
    <scope>NUCLEOTIDE SEQUENCE [LARGE SCALE GENOMIC DNA]</scope>
    <source>
        <strain evidence="3 4">DSM 24738</strain>
    </source>
</reference>
<comment type="similarity">
    <text evidence="1">Belongs to the 4-hydroxybenzoyl-CoA thioesterase family.</text>
</comment>
<keyword evidence="2 3" id="KW-0378">Hydrolase</keyword>
<dbReference type="PIRSF" id="PIRSF003230">
    <property type="entry name" value="YbgC"/>
    <property type="match status" value="1"/>
</dbReference>
<dbReference type="PANTHER" id="PTHR31793">
    <property type="entry name" value="4-HYDROXYBENZOYL-COA THIOESTERASE FAMILY MEMBER"/>
    <property type="match status" value="1"/>
</dbReference>
<name>A0ABS4GJ64_9BACL</name>
<dbReference type="Pfam" id="PF13279">
    <property type="entry name" value="4HBT_2"/>
    <property type="match status" value="1"/>
</dbReference>
<comment type="caution">
    <text evidence="3">The sequence shown here is derived from an EMBL/GenBank/DDBJ whole genome shotgun (WGS) entry which is preliminary data.</text>
</comment>